<proteinExistence type="predicted"/>
<gene>
    <name evidence="2" type="ORF">HMPREF9449_01170</name>
</gene>
<keyword evidence="1" id="KW-0812">Transmembrane</keyword>
<sequence>MFVFELEKFFFKIFSHFHLLILISLPNIIQVVLYHL</sequence>
<dbReference type="HOGENOM" id="CLU_3357354_0_0_10"/>
<dbReference type="STRING" id="742817.HMPREF9449_01170"/>
<protein>
    <submittedName>
        <fullName evidence="2">Uncharacterized protein</fullName>
    </submittedName>
</protein>
<dbReference type="Proteomes" id="UP000004892">
    <property type="component" value="Unassembled WGS sequence"/>
</dbReference>
<feature type="transmembrane region" description="Helical" evidence="1">
    <location>
        <begin position="13"/>
        <end position="34"/>
    </location>
</feature>
<comment type="caution">
    <text evidence="2">The sequence shown here is derived from an EMBL/GenBank/DDBJ whole genome shotgun (WGS) entry which is preliminary data.</text>
</comment>
<dbReference type="EMBL" id="ADMC01000017">
    <property type="protein sequence ID" value="EHP48807.1"/>
    <property type="molecule type" value="Genomic_DNA"/>
</dbReference>
<dbReference type="AlphaFoldDB" id="H1DFY4"/>
<evidence type="ECO:0000313" key="2">
    <source>
        <dbReference type="EMBL" id="EHP48807.1"/>
    </source>
</evidence>
<name>H1DFY4_9BACT</name>
<keyword evidence="3" id="KW-1185">Reference proteome</keyword>
<evidence type="ECO:0000256" key="1">
    <source>
        <dbReference type="SAM" id="Phobius"/>
    </source>
</evidence>
<keyword evidence="1" id="KW-0472">Membrane</keyword>
<organism evidence="2 3">
    <name type="scientific">Odoribacter laneus YIT 12061</name>
    <dbReference type="NCBI Taxonomy" id="742817"/>
    <lineage>
        <taxon>Bacteria</taxon>
        <taxon>Pseudomonadati</taxon>
        <taxon>Bacteroidota</taxon>
        <taxon>Bacteroidia</taxon>
        <taxon>Bacteroidales</taxon>
        <taxon>Odoribacteraceae</taxon>
        <taxon>Odoribacter</taxon>
    </lineage>
</organism>
<reference evidence="2 3" key="1">
    <citation type="submission" date="2012-01" db="EMBL/GenBank/DDBJ databases">
        <title>The Genome Sequence of Odoribacter laneus YIT 12061.</title>
        <authorList>
            <consortium name="The Broad Institute Genome Sequencing Platform"/>
            <person name="Earl A."/>
            <person name="Ward D."/>
            <person name="Feldgarden M."/>
            <person name="Gevers D."/>
            <person name="Morotomi M."/>
            <person name="Young S.K."/>
            <person name="Zeng Q."/>
            <person name="Gargeya S."/>
            <person name="Fitzgerald M."/>
            <person name="Haas B."/>
            <person name="Abouelleil A."/>
            <person name="Alvarado L."/>
            <person name="Arachchi H.M."/>
            <person name="Berlin A."/>
            <person name="Chapman S.B."/>
            <person name="Gearin G."/>
            <person name="Goldberg J."/>
            <person name="Griggs A."/>
            <person name="Gujja S."/>
            <person name="Hansen M."/>
            <person name="Heiman D."/>
            <person name="Howarth C."/>
            <person name="Larimer J."/>
            <person name="Lui A."/>
            <person name="MacDonald P.J.P."/>
            <person name="McCowen C."/>
            <person name="Montmayeur A."/>
            <person name="Murphy C."/>
            <person name="Neiman D."/>
            <person name="Pearson M."/>
            <person name="Priest M."/>
            <person name="Roberts A."/>
            <person name="Saif S."/>
            <person name="Shea T."/>
            <person name="Sisk P."/>
            <person name="Stolte C."/>
            <person name="Sykes S."/>
            <person name="Wortman J."/>
            <person name="Nusbaum C."/>
            <person name="Birren B."/>
        </authorList>
    </citation>
    <scope>NUCLEOTIDE SEQUENCE [LARGE SCALE GENOMIC DNA]</scope>
    <source>
        <strain evidence="2 3">YIT 12061</strain>
    </source>
</reference>
<evidence type="ECO:0000313" key="3">
    <source>
        <dbReference type="Proteomes" id="UP000004892"/>
    </source>
</evidence>
<keyword evidence="1" id="KW-1133">Transmembrane helix</keyword>
<accession>H1DFY4</accession>